<proteinExistence type="predicted"/>
<evidence type="ECO:0000313" key="1">
    <source>
        <dbReference type="EMBL" id="WEG72534.1"/>
    </source>
</evidence>
<sequence length="100" mass="11341">MTYDAEETLYGLNQAGQSRDTFASFLQQFITDNTINPGDSLVEIFEEYITERDVYDYTDEELAEMYDNFDSSTDNVASSGLTLTLAEDNGLHLNHYSSEL</sequence>
<dbReference type="EMBL" id="CP110232">
    <property type="protein sequence ID" value="WEG72534.1"/>
    <property type="molecule type" value="Genomic_DNA"/>
</dbReference>
<accession>A0AAF0CT57</accession>
<dbReference type="Proteomes" id="UP001179647">
    <property type="component" value="Chromosome"/>
</dbReference>
<organism evidence="1 2">
    <name type="scientific">Vagococcus intermedius</name>
    <dbReference type="NCBI Taxonomy" id="2991418"/>
    <lineage>
        <taxon>Bacteria</taxon>
        <taxon>Bacillati</taxon>
        <taxon>Bacillota</taxon>
        <taxon>Bacilli</taxon>
        <taxon>Lactobacillales</taxon>
        <taxon>Enterococcaceae</taxon>
        <taxon>Vagococcus</taxon>
    </lineage>
</organism>
<reference evidence="1" key="1">
    <citation type="submission" date="2022-10" db="EMBL/GenBank/DDBJ databases">
        <title>Vagococcus sp. isolated from poultry meat.</title>
        <authorList>
            <person name="Johansson P."/>
            <person name="Bjorkroth J."/>
        </authorList>
    </citation>
    <scope>NUCLEOTIDE SEQUENCE</scope>
    <source>
        <strain evidence="1">STAA11</strain>
    </source>
</reference>
<dbReference type="RefSeq" id="WP_275468335.1">
    <property type="nucleotide sequence ID" value="NZ_CP110232.1"/>
</dbReference>
<dbReference type="KEGG" id="vie:OL234_05975"/>
<protein>
    <submittedName>
        <fullName evidence="1">Uncharacterized protein</fullName>
    </submittedName>
</protein>
<gene>
    <name evidence="1" type="ORF">OL234_05975</name>
</gene>
<dbReference type="AlphaFoldDB" id="A0AAF0CT57"/>
<name>A0AAF0CT57_9ENTE</name>
<keyword evidence="2" id="KW-1185">Reference proteome</keyword>
<evidence type="ECO:0000313" key="2">
    <source>
        <dbReference type="Proteomes" id="UP001179647"/>
    </source>
</evidence>